<dbReference type="CDD" id="cd02966">
    <property type="entry name" value="TlpA_like_family"/>
    <property type="match status" value="1"/>
</dbReference>
<dbReference type="Pfam" id="PF08534">
    <property type="entry name" value="Redoxin"/>
    <property type="match status" value="1"/>
</dbReference>
<keyword evidence="1" id="KW-1133">Transmembrane helix</keyword>
<accession>A0ABT0UL22</accession>
<sequence>MVYVSIGLLLVGAVTALNLVLILAVIRRLRRHEEERKRLFDPETVESGPPTGEPLPAFTAVATDGTRVASDALLGREAALTFLSTDCSICVSAAADLPEFARLAGLDATQMVVVIAGEEKKAREIAAPLDGVAMVVLEEAAGPLSTQYAIMGTPTTVLVDPDGKVTYARAGTNPVLDRTPA</sequence>
<feature type="transmembrane region" description="Helical" evidence="1">
    <location>
        <begin position="6"/>
        <end position="26"/>
    </location>
</feature>
<dbReference type="InterPro" id="IPR036249">
    <property type="entry name" value="Thioredoxin-like_sf"/>
</dbReference>
<organism evidence="3 4">
    <name type="scientific">Streptomyces albipurpureus</name>
    <dbReference type="NCBI Taxonomy" id="2897419"/>
    <lineage>
        <taxon>Bacteria</taxon>
        <taxon>Bacillati</taxon>
        <taxon>Actinomycetota</taxon>
        <taxon>Actinomycetes</taxon>
        <taxon>Kitasatosporales</taxon>
        <taxon>Streptomycetaceae</taxon>
        <taxon>Streptomyces</taxon>
    </lineage>
</organism>
<evidence type="ECO:0000256" key="1">
    <source>
        <dbReference type="SAM" id="Phobius"/>
    </source>
</evidence>
<keyword evidence="1" id="KW-0812">Transmembrane</keyword>
<dbReference type="SUPFAM" id="SSF52833">
    <property type="entry name" value="Thioredoxin-like"/>
    <property type="match status" value="1"/>
</dbReference>
<dbReference type="InterPro" id="IPR013766">
    <property type="entry name" value="Thioredoxin_domain"/>
</dbReference>
<dbReference type="PROSITE" id="PS51352">
    <property type="entry name" value="THIOREDOXIN_2"/>
    <property type="match status" value="1"/>
</dbReference>
<protein>
    <submittedName>
        <fullName evidence="3">TlpA family protein disulfide reductase</fullName>
    </submittedName>
</protein>
<evidence type="ECO:0000313" key="4">
    <source>
        <dbReference type="Proteomes" id="UP001431429"/>
    </source>
</evidence>
<evidence type="ECO:0000313" key="3">
    <source>
        <dbReference type="EMBL" id="MCM2388315.1"/>
    </source>
</evidence>
<comment type="caution">
    <text evidence="3">The sequence shown here is derived from an EMBL/GenBank/DDBJ whole genome shotgun (WGS) entry which is preliminary data.</text>
</comment>
<reference evidence="3" key="1">
    <citation type="submission" date="2022-06" db="EMBL/GenBank/DDBJ databases">
        <title>Genome public.</title>
        <authorList>
            <person name="Sun Q."/>
        </authorList>
    </citation>
    <scope>NUCLEOTIDE SEQUENCE</scope>
    <source>
        <strain evidence="3">CWNU-1</strain>
    </source>
</reference>
<evidence type="ECO:0000259" key="2">
    <source>
        <dbReference type="PROSITE" id="PS51352"/>
    </source>
</evidence>
<feature type="domain" description="Thioredoxin" evidence="2">
    <location>
        <begin position="49"/>
        <end position="181"/>
    </location>
</feature>
<dbReference type="RefSeq" id="WP_250918656.1">
    <property type="nucleotide sequence ID" value="NZ_JAMQAW010000007.1"/>
</dbReference>
<dbReference type="InterPro" id="IPR013740">
    <property type="entry name" value="Redoxin"/>
</dbReference>
<dbReference type="Gene3D" id="3.40.30.10">
    <property type="entry name" value="Glutaredoxin"/>
    <property type="match status" value="1"/>
</dbReference>
<keyword evidence="4" id="KW-1185">Reference proteome</keyword>
<dbReference type="EMBL" id="JAMQAW010000007">
    <property type="protein sequence ID" value="MCM2388315.1"/>
    <property type="molecule type" value="Genomic_DNA"/>
</dbReference>
<keyword evidence="1" id="KW-0472">Membrane</keyword>
<name>A0ABT0UL22_9ACTN</name>
<gene>
    <name evidence="3" type="ORF">NBG84_08385</name>
</gene>
<dbReference type="Proteomes" id="UP001431429">
    <property type="component" value="Unassembled WGS sequence"/>
</dbReference>
<proteinExistence type="predicted"/>